<evidence type="ECO:0000313" key="3">
    <source>
        <dbReference type="Proteomes" id="UP001457282"/>
    </source>
</evidence>
<evidence type="ECO:0000256" key="1">
    <source>
        <dbReference type="SAM" id="MobiDB-lite"/>
    </source>
</evidence>
<reference evidence="2 3" key="1">
    <citation type="journal article" date="2023" name="G3 (Bethesda)">
        <title>A chromosome-length genome assembly and annotation of blackberry (Rubus argutus, cv. 'Hillquist').</title>
        <authorList>
            <person name="Bruna T."/>
            <person name="Aryal R."/>
            <person name="Dudchenko O."/>
            <person name="Sargent D.J."/>
            <person name="Mead D."/>
            <person name="Buti M."/>
            <person name="Cavallini A."/>
            <person name="Hytonen T."/>
            <person name="Andres J."/>
            <person name="Pham M."/>
            <person name="Weisz D."/>
            <person name="Mascagni F."/>
            <person name="Usai G."/>
            <person name="Natali L."/>
            <person name="Bassil N."/>
            <person name="Fernandez G.E."/>
            <person name="Lomsadze A."/>
            <person name="Armour M."/>
            <person name="Olukolu B."/>
            <person name="Poorten T."/>
            <person name="Britton C."/>
            <person name="Davik J."/>
            <person name="Ashrafi H."/>
            <person name="Aiden E.L."/>
            <person name="Borodovsky M."/>
            <person name="Worthington M."/>
        </authorList>
    </citation>
    <scope>NUCLEOTIDE SEQUENCE [LARGE SCALE GENOMIC DNA]</scope>
    <source>
        <strain evidence="2">PI 553951</strain>
    </source>
</reference>
<protein>
    <submittedName>
        <fullName evidence="2">Uncharacterized protein</fullName>
    </submittedName>
</protein>
<evidence type="ECO:0000313" key="2">
    <source>
        <dbReference type="EMBL" id="KAK9901402.1"/>
    </source>
</evidence>
<feature type="region of interest" description="Disordered" evidence="1">
    <location>
        <begin position="62"/>
        <end position="91"/>
    </location>
</feature>
<keyword evidence="3" id="KW-1185">Reference proteome</keyword>
<proteinExistence type="predicted"/>
<name>A0AAW1VK34_RUBAR</name>
<feature type="compositionally biased region" description="Basic and acidic residues" evidence="1">
    <location>
        <begin position="81"/>
        <end position="91"/>
    </location>
</feature>
<organism evidence="2 3">
    <name type="scientific">Rubus argutus</name>
    <name type="common">Southern blackberry</name>
    <dbReference type="NCBI Taxonomy" id="59490"/>
    <lineage>
        <taxon>Eukaryota</taxon>
        <taxon>Viridiplantae</taxon>
        <taxon>Streptophyta</taxon>
        <taxon>Embryophyta</taxon>
        <taxon>Tracheophyta</taxon>
        <taxon>Spermatophyta</taxon>
        <taxon>Magnoliopsida</taxon>
        <taxon>eudicotyledons</taxon>
        <taxon>Gunneridae</taxon>
        <taxon>Pentapetalae</taxon>
        <taxon>rosids</taxon>
        <taxon>fabids</taxon>
        <taxon>Rosales</taxon>
        <taxon>Rosaceae</taxon>
        <taxon>Rosoideae</taxon>
        <taxon>Rosoideae incertae sedis</taxon>
        <taxon>Rubus</taxon>
    </lineage>
</organism>
<dbReference type="AlphaFoldDB" id="A0AAW1VK34"/>
<gene>
    <name evidence="2" type="ORF">M0R45_002143</name>
</gene>
<dbReference type="Proteomes" id="UP001457282">
    <property type="component" value="Unassembled WGS sequence"/>
</dbReference>
<accession>A0AAW1VK34</accession>
<comment type="caution">
    <text evidence="2">The sequence shown here is derived from an EMBL/GenBank/DDBJ whole genome shotgun (WGS) entry which is preliminary data.</text>
</comment>
<sequence>MSALVGISAKQRWKACDGERHGENDGAVSRGVGHAAIEMNPTGLFLRSMSAVWTARAAHGGCEEQRGGAGSREGTAGAAEQDVRGRGCERSTATAERKNSVLEAQRCSDGGFEIWFGLAGRGTRLCTLVASELFCKPITTAASRLGGVVMGDGEMKIGSPAELIA</sequence>
<dbReference type="EMBL" id="JBEDUW010000312">
    <property type="protein sequence ID" value="KAK9901402.1"/>
    <property type="molecule type" value="Genomic_DNA"/>
</dbReference>